<organism evidence="1">
    <name type="scientific">Timema cristinae</name>
    <name type="common">Walking stick</name>
    <dbReference type="NCBI Taxonomy" id="61476"/>
    <lineage>
        <taxon>Eukaryota</taxon>
        <taxon>Metazoa</taxon>
        <taxon>Ecdysozoa</taxon>
        <taxon>Arthropoda</taxon>
        <taxon>Hexapoda</taxon>
        <taxon>Insecta</taxon>
        <taxon>Pterygota</taxon>
        <taxon>Neoptera</taxon>
        <taxon>Polyneoptera</taxon>
        <taxon>Phasmatodea</taxon>
        <taxon>Timematodea</taxon>
        <taxon>Timematoidea</taxon>
        <taxon>Timematidae</taxon>
        <taxon>Timema</taxon>
    </lineage>
</organism>
<gene>
    <name evidence="1" type="ORF">TCEB3V08_LOCUS11080</name>
</gene>
<sequence length="138" mass="15606">MLRARIMAMIVFVACYDINRRATRGVLVNCPRSVLGGTTGDIGWLWTRCDTFQHSVLPPSSNLTTSPREIMSGKLEYSTLDGDLGQVLEKSFTPDFRNAYVSVKDIVMPKYFTKFGDKIQNLEIFNDDVWVASFPKTD</sequence>
<protein>
    <submittedName>
        <fullName evidence="1">Uncharacterized protein</fullName>
    </submittedName>
</protein>
<proteinExistence type="predicted"/>
<accession>A0A7R9DBP1</accession>
<reference evidence="1" key="1">
    <citation type="submission" date="2020-11" db="EMBL/GenBank/DDBJ databases">
        <authorList>
            <person name="Tran Van P."/>
        </authorList>
    </citation>
    <scope>NUCLEOTIDE SEQUENCE</scope>
</reference>
<name>A0A7R9DBP1_TIMCR</name>
<dbReference type="Gene3D" id="3.40.50.300">
    <property type="entry name" value="P-loop containing nucleotide triphosphate hydrolases"/>
    <property type="match status" value="1"/>
</dbReference>
<dbReference type="InterPro" id="IPR027417">
    <property type="entry name" value="P-loop_NTPase"/>
</dbReference>
<evidence type="ECO:0000313" key="1">
    <source>
        <dbReference type="EMBL" id="CAD7411768.1"/>
    </source>
</evidence>
<dbReference type="EMBL" id="OC322417">
    <property type="protein sequence ID" value="CAD7411768.1"/>
    <property type="molecule type" value="Genomic_DNA"/>
</dbReference>
<dbReference type="AlphaFoldDB" id="A0A7R9DBP1"/>